<keyword evidence="2" id="KW-0378">Hydrolase</keyword>
<feature type="domain" description="Helicase ATP-binding" evidence="6">
    <location>
        <begin position="107"/>
        <end position="270"/>
    </location>
</feature>
<evidence type="ECO:0000259" key="7">
    <source>
        <dbReference type="PROSITE" id="PS51194"/>
    </source>
</evidence>
<protein>
    <submittedName>
        <fullName evidence="8">ATP-dependent RNA helicase HrpA</fullName>
    </submittedName>
</protein>
<keyword evidence="1" id="KW-0547">Nucleotide-binding</keyword>
<dbReference type="InterPro" id="IPR014001">
    <property type="entry name" value="Helicase_ATP-bd"/>
</dbReference>
<dbReference type="Pfam" id="PF00271">
    <property type="entry name" value="Helicase_C"/>
    <property type="match status" value="1"/>
</dbReference>
<dbReference type="SMART" id="SM00487">
    <property type="entry name" value="DEXDc"/>
    <property type="match status" value="1"/>
</dbReference>
<dbReference type="Pfam" id="PF21010">
    <property type="entry name" value="HA2_C"/>
    <property type="match status" value="1"/>
</dbReference>
<dbReference type="InterPro" id="IPR011709">
    <property type="entry name" value="DEAD-box_helicase_OB_fold"/>
</dbReference>
<dbReference type="InterPro" id="IPR048333">
    <property type="entry name" value="HA2_WH"/>
</dbReference>
<dbReference type="SMART" id="SM00847">
    <property type="entry name" value="HA2"/>
    <property type="match status" value="1"/>
</dbReference>
<dbReference type="Gene3D" id="3.40.50.300">
    <property type="entry name" value="P-loop containing nucleotide triphosphate hydrolases"/>
    <property type="match status" value="2"/>
</dbReference>
<dbReference type="CDD" id="cd18791">
    <property type="entry name" value="SF2_C_RHA"/>
    <property type="match status" value="1"/>
</dbReference>
<keyword evidence="3 8" id="KW-0347">Helicase</keyword>
<reference evidence="8 9" key="1">
    <citation type="submission" date="2018-08" db="EMBL/GenBank/DDBJ databases">
        <title>Genome analysis of the thermophilic bacterium of the candidate phylum Aminicenantes from deep subsurface aquifer revealed its physiology and ecological role.</title>
        <authorList>
            <person name="Kadnikov V.V."/>
            <person name="Mardanov A.V."/>
            <person name="Beletsky A.V."/>
            <person name="Karnachuk O.V."/>
            <person name="Ravin N.V."/>
        </authorList>
    </citation>
    <scope>NUCLEOTIDE SEQUENCE [LARGE SCALE GENOMIC DNA]</scope>
    <source>
        <strain evidence="8">BY38</strain>
    </source>
</reference>
<dbReference type="GO" id="GO:0003724">
    <property type="term" value="F:RNA helicase activity"/>
    <property type="evidence" value="ECO:0007669"/>
    <property type="project" value="InterPro"/>
</dbReference>
<dbReference type="InterPro" id="IPR011545">
    <property type="entry name" value="DEAD/DEAH_box_helicase_dom"/>
</dbReference>
<dbReference type="InterPro" id="IPR024590">
    <property type="entry name" value="HrpA_C"/>
</dbReference>
<dbReference type="NCBIfam" id="TIGR01967">
    <property type="entry name" value="DEAH_box_HrpA"/>
    <property type="match status" value="1"/>
</dbReference>
<dbReference type="GO" id="GO:0003723">
    <property type="term" value="F:RNA binding"/>
    <property type="evidence" value="ECO:0007669"/>
    <property type="project" value="TreeGrafter"/>
</dbReference>
<dbReference type="EMBL" id="QUAH01000002">
    <property type="protein sequence ID" value="RFT16624.1"/>
    <property type="molecule type" value="Genomic_DNA"/>
</dbReference>
<dbReference type="Pfam" id="PF11898">
    <property type="entry name" value="DUF3418"/>
    <property type="match status" value="1"/>
</dbReference>
<dbReference type="Pfam" id="PF07717">
    <property type="entry name" value="OB_NTP_bind"/>
    <property type="match status" value="1"/>
</dbReference>
<dbReference type="PANTHER" id="PTHR18934">
    <property type="entry name" value="ATP-DEPENDENT RNA HELICASE"/>
    <property type="match status" value="1"/>
</dbReference>
<dbReference type="InterPro" id="IPR027417">
    <property type="entry name" value="P-loop_NTPase"/>
</dbReference>
<dbReference type="PROSITE" id="PS51194">
    <property type="entry name" value="HELICASE_CTER"/>
    <property type="match status" value="1"/>
</dbReference>
<dbReference type="Pfam" id="PF00270">
    <property type="entry name" value="DEAD"/>
    <property type="match status" value="1"/>
</dbReference>
<feature type="region of interest" description="Disordered" evidence="5">
    <location>
        <begin position="1"/>
        <end position="23"/>
    </location>
</feature>
<evidence type="ECO:0000256" key="4">
    <source>
        <dbReference type="ARBA" id="ARBA00022840"/>
    </source>
</evidence>
<keyword evidence="4" id="KW-0067">ATP-binding</keyword>
<dbReference type="PROSITE" id="PS51192">
    <property type="entry name" value="HELICASE_ATP_BIND_1"/>
    <property type="match status" value="1"/>
</dbReference>
<evidence type="ECO:0000256" key="1">
    <source>
        <dbReference type="ARBA" id="ARBA00022741"/>
    </source>
</evidence>
<dbReference type="InterPro" id="IPR010222">
    <property type="entry name" value="RNA_helicase_HrpA"/>
</dbReference>
<evidence type="ECO:0000313" key="9">
    <source>
        <dbReference type="Proteomes" id="UP000257323"/>
    </source>
</evidence>
<accession>A0A3E2BPI8</accession>
<evidence type="ECO:0000256" key="2">
    <source>
        <dbReference type="ARBA" id="ARBA00022801"/>
    </source>
</evidence>
<dbReference type="SMART" id="SM00490">
    <property type="entry name" value="HELICc"/>
    <property type="match status" value="1"/>
</dbReference>
<dbReference type="Gene3D" id="1.20.120.1080">
    <property type="match status" value="1"/>
</dbReference>
<dbReference type="GO" id="GO:0005524">
    <property type="term" value="F:ATP binding"/>
    <property type="evidence" value="ECO:0007669"/>
    <property type="project" value="UniProtKB-KW"/>
</dbReference>
<evidence type="ECO:0000259" key="6">
    <source>
        <dbReference type="PROSITE" id="PS51192"/>
    </source>
</evidence>
<evidence type="ECO:0000256" key="3">
    <source>
        <dbReference type="ARBA" id="ARBA00022806"/>
    </source>
</evidence>
<dbReference type="GO" id="GO:0016787">
    <property type="term" value="F:hydrolase activity"/>
    <property type="evidence" value="ECO:0007669"/>
    <property type="project" value="UniProtKB-KW"/>
</dbReference>
<dbReference type="InterPro" id="IPR001650">
    <property type="entry name" value="Helicase_C-like"/>
</dbReference>
<dbReference type="Proteomes" id="UP000257323">
    <property type="component" value="Unassembled WGS sequence"/>
</dbReference>
<comment type="caution">
    <text evidence="8">The sequence shown here is derived from an EMBL/GenBank/DDBJ whole genome shotgun (WGS) entry which is preliminary data.</text>
</comment>
<proteinExistence type="predicted"/>
<dbReference type="Pfam" id="PF04408">
    <property type="entry name" value="WHD_HA2"/>
    <property type="match status" value="1"/>
</dbReference>
<dbReference type="SUPFAM" id="SSF52540">
    <property type="entry name" value="P-loop containing nucleoside triphosphate hydrolases"/>
    <property type="match status" value="1"/>
</dbReference>
<gene>
    <name evidence="8" type="ORF">OP8BY_1237</name>
</gene>
<sequence length="1338" mass="153794">MGREPTRETRKEPAGPERTRLQDLRNEISRLLPEAMLRDSYQARERLVQLLSSSLPRKNPARAAEVLLRLKQRLQDSAEEKRARHRKKPRLSYPRELPITRHRQEIVRAIRDNRVIIVSGETGCGKSTQLPKMCLEAGLGLAGKIACTQPRRIAAMTIAQRISEELGQPLGKAVGYKIRFQDRTSPGSYIKVLTDGMLLAETQGDRLLTEYDTIIIDEAHERSLNIDFLIGLCRRLLEKRPELKLIITSATLEVEKFVEAFNHPPLFKVSGRMYPVEVIYYEPEPARQKKEEPDYVDLAVEVVNFIKREKPPGDILIFMPTEQDILETCQRLQGKHYPDSVILPLFARMPAHQQKQIYHVKEGKIVVATNVAETSLTIPGIRYVVDTGLARISQYQTSSGIHSLPILPISRASAEQRKGRCGRVSAGLCLRLYSEEDYRSRPEHTPPEILRSNLAEVILRMLDLELGDPLKFPFLDPPAARAVRDGYRTLVELGALESSESGYELTDLGRKMARLPLDPRLSRMLLEAERRGCLEEVAVIAAALSIQDPRLRPLEKAADADRVQSVFQHPESDFLTFFNLWQALQTASQGQPSGPGLKKFARDYFLSYNRLREWIFVHNQILEILEEQKIRVSRPARPREAETDRYSAIHKSILGGFISHLAAHKEKNIYEAARGQEAMLWPGSALFRKPPTWVVAAELIKTNRLYLRTVARISPAWVEELAPHLCRYSYEDPYWDRNRGQVRAKERVTIFNLSIISGRDVPFGRQDPSLAHEIFVDEALVKNQVNRQLPFLEHNHRLVSRVRLLEDKLRQRNIMIPGQYLFDFYSGRLQGVYSLEGLEQRIKNAGGDDFLRLQEENLYLTRPKEELVEKYPDSLKILGHTYQLKYRFAPGEDDDGVTIVVPRKLIEQVPEALLTWPVPGLLQEKVEACLKALPKEYRRLLQPLGERAEQIARELKPAPVSFFTALAALLRDRYKMDIPRDVWEKLEIPRYLKMRISIVNEAGQEVLSGRDLDFLKKMLSSQARQPAAEESPGWREARSRWEKSGLAGWEETIPEIPEEVAIDDFLKGYPALAASGEKYEVRLFKSPDEARRAHLRAVEEILSRQFQKDLNFIQRSYVFPEDLRPVMLFFGGEATLKSRILQRIKAEVFQKNFRRREELQAFIMDSALKQLFETGHRVFSAVQEILQEYRKTRALIQEMEEARKKLGVSSTLPELLKEELTRLVPPDFLAAYPSDFLARLPRMVQALGLRAERARLSAEKDRAKAAQVEPFLAEFERLSRLARKKPDPEKEKLLFELRWMIEEFKVSLFAPEIKTAFPVSAKRLAARVKEIEALLEQG</sequence>
<dbReference type="InterPro" id="IPR007502">
    <property type="entry name" value="Helicase-assoc_dom"/>
</dbReference>
<organism evidence="8 9">
    <name type="scientific">Candidatus Saccharicenans subterraneus</name>
    <dbReference type="NCBI Taxonomy" id="2508984"/>
    <lineage>
        <taxon>Bacteria</taxon>
        <taxon>Candidatus Aminicenantota</taxon>
        <taxon>Candidatus Aminicenantia</taxon>
        <taxon>Candidatus Aminicenantales</taxon>
        <taxon>Candidatus Saccharicenantaceae</taxon>
        <taxon>Candidatus Saccharicenans</taxon>
    </lineage>
</organism>
<name>A0A3E2BPI8_9BACT</name>
<feature type="domain" description="Helicase C-terminal" evidence="7">
    <location>
        <begin position="301"/>
        <end position="465"/>
    </location>
</feature>
<dbReference type="PANTHER" id="PTHR18934:SF99">
    <property type="entry name" value="ATP-DEPENDENT RNA HELICASE DHX37-RELATED"/>
    <property type="match status" value="1"/>
</dbReference>
<evidence type="ECO:0000313" key="8">
    <source>
        <dbReference type="EMBL" id="RFT16624.1"/>
    </source>
</evidence>
<dbReference type="FunFam" id="1.20.120.1080:FF:000005">
    <property type="entry name" value="ATP-dependent helicase HrpA"/>
    <property type="match status" value="1"/>
</dbReference>
<evidence type="ECO:0000256" key="5">
    <source>
        <dbReference type="SAM" id="MobiDB-lite"/>
    </source>
</evidence>